<evidence type="ECO:0000256" key="1">
    <source>
        <dbReference type="ARBA" id="ARBA00010669"/>
    </source>
</evidence>
<evidence type="ECO:0000256" key="6">
    <source>
        <dbReference type="ARBA" id="ARBA00022833"/>
    </source>
</evidence>
<comment type="similarity">
    <text evidence="1">Belongs to the cytidine and deoxycytidylate deaminase family. ADAT2 subfamily.</text>
</comment>
<dbReference type="FunFam" id="3.40.140.10:FF:000005">
    <property type="entry name" value="tRNA-specific adenosine deaminase"/>
    <property type="match status" value="1"/>
</dbReference>
<keyword evidence="4 8" id="KW-0479">Metal-binding</keyword>
<reference evidence="10" key="1">
    <citation type="submission" date="2020-10" db="EMBL/GenBank/DDBJ databases">
        <authorList>
            <person name="Gilroy R."/>
        </authorList>
    </citation>
    <scope>NUCLEOTIDE SEQUENCE</scope>
    <source>
        <strain evidence="10">17213</strain>
    </source>
</reference>
<evidence type="ECO:0000256" key="3">
    <source>
        <dbReference type="ARBA" id="ARBA00022694"/>
    </source>
</evidence>
<dbReference type="EC" id="3.5.4.33" evidence="8"/>
<comment type="catalytic activity">
    <reaction evidence="7 8">
        <text>adenosine(34) in tRNA + H2O + H(+) = inosine(34) in tRNA + NH4(+)</text>
        <dbReference type="Rhea" id="RHEA:43168"/>
        <dbReference type="Rhea" id="RHEA-COMP:10373"/>
        <dbReference type="Rhea" id="RHEA-COMP:10374"/>
        <dbReference type="ChEBI" id="CHEBI:15377"/>
        <dbReference type="ChEBI" id="CHEBI:15378"/>
        <dbReference type="ChEBI" id="CHEBI:28938"/>
        <dbReference type="ChEBI" id="CHEBI:74411"/>
        <dbReference type="ChEBI" id="CHEBI:82852"/>
        <dbReference type="EC" id="3.5.4.33"/>
    </reaction>
</comment>
<feature type="binding site" evidence="8">
    <location>
        <position position="54"/>
    </location>
    <ligand>
        <name>Zn(2+)</name>
        <dbReference type="ChEBI" id="CHEBI:29105"/>
        <note>catalytic</note>
    </ligand>
</feature>
<dbReference type="GO" id="GO:0002100">
    <property type="term" value="P:tRNA wobble adenosine to inosine editing"/>
    <property type="evidence" value="ECO:0007669"/>
    <property type="project" value="UniProtKB-UniRule"/>
</dbReference>
<evidence type="ECO:0000256" key="8">
    <source>
        <dbReference type="HAMAP-Rule" id="MF_00972"/>
    </source>
</evidence>
<comment type="cofactor">
    <cofactor evidence="8">
        <name>Zn(2+)</name>
        <dbReference type="ChEBI" id="CHEBI:29105"/>
    </cofactor>
    <text evidence="8">Binds 1 zinc ion per subunit.</text>
</comment>
<dbReference type="GO" id="GO:0008270">
    <property type="term" value="F:zinc ion binding"/>
    <property type="evidence" value="ECO:0007669"/>
    <property type="project" value="UniProtKB-UniRule"/>
</dbReference>
<dbReference type="PANTHER" id="PTHR11079:SF202">
    <property type="entry name" value="TRNA-SPECIFIC ADENOSINE DEAMINASE"/>
    <property type="match status" value="1"/>
</dbReference>
<dbReference type="Pfam" id="PF00383">
    <property type="entry name" value="dCMP_cyt_deam_1"/>
    <property type="match status" value="1"/>
</dbReference>
<dbReference type="HAMAP" id="MF_00972">
    <property type="entry name" value="tRNA_aden_deaminase"/>
    <property type="match status" value="1"/>
</dbReference>
<evidence type="ECO:0000256" key="5">
    <source>
        <dbReference type="ARBA" id="ARBA00022801"/>
    </source>
</evidence>
<evidence type="ECO:0000313" key="11">
    <source>
        <dbReference type="Proteomes" id="UP000823631"/>
    </source>
</evidence>
<evidence type="ECO:0000256" key="2">
    <source>
        <dbReference type="ARBA" id="ARBA00011738"/>
    </source>
</evidence>
<proteinExistence type="inferred from homology"/>
<feature type="binding site" evidence="8">
    <location>
        <position position="87"/>
    </location>
    <ligand>
        <name>Zn(2+)</name>
        <dbReference type="ChEBI" id="CHEBI:29105"/>
        <note>catalytic</note>
    </ligand>
</feature>
<sequence length="170" mass="18731">MADDIFYMRLAMAQARLAASLNEIPVGAVIVDSEGAVIAQGCNRTLTNNDPSAHAEMLALRQAGKLLSRYRLNDLTLYVTLEPCIMCVGALIHSRVKRVVFGAYDGKTGACGSMFNLLCDKRHNHRIEVEGGVLYSECAAMLQSFFRERRKLLKQKKPSPSAQSVLKQKG</sequence>
<dbReference type="InterPro" id="IPR016192">
    <property type="entry name" value="APOBEC/CMP_deaminase_Zn-bd"/>
</dbReference>
<comment type="function">
    <text evidence="8">Catalyzes the deamination of adenosine to inosine at the wobble position 34 of tRNA(Arg2).</text>
</comment>
<reference evidence="10" key="2">
    <citation type="journal article" date="2021" name="PeerJ">
        <title>Extensive microbial diversity within the chicken gut microbiome revealed by metagenomics and culture.</title>
        <authorList>
            <person name="Gilroy R."/>
            <person name="Ravi A."/>
            <person name="Getino M."/>
            <person name="Pursley I."/>
            <person name="Horton D.L."/>
            <person name="Alikhan N.F."/>
            <person name="Baker D."/>
            <person name="Gharbi K."/>
            <person name="Hall N."/>
            <person name="Watson M."/>
            <person name="Adriaenssens E.M."/>
            <person name="Foster-Nyarko E."/>
            <person name="Jarju S."/>
            <person name="Secka A."/>
            <person name="Antonio M."/>
            <person name="Oren A."/>
            <person name="Chaudhuri R.R."/>
            <person name="La Ragione R."/>
            <person name="Hildebrand F."/>
            <person name="Pallen M.J."/>
        </authorList>
    </citation>
    <scope>NUCLEOTIDE SEQUENCE</scope>
    <source>
        <strain evidence="10">17213</strain>
    </source>
</reference>
<keyword evidence="6 8" id="KW-0862">Zinc</keyword>
<dbReference type="NCBIfam" id="NF008113">
    <property type="entry name" value="PRK10860.1"/>
    <property type="match status" value="1"/>
</dbReference>
<dbReference type="InterPro" id="IPR002125">
    <property type="entry name" value="CMP_dCMP_dom"/>
</dbReference>
<dbReference type="CDD" id="cd01285">
    <property type="entry name" value="nucleoside_deaminase"/>
    <property type="match status" value="1"/>
</dbReference>
<accession>A0A9D9D8N2</accession>
<dbReference type="InterPro" id="IPR016193">
    <property type="entry name" value="Cytidine_deaminase-like"/>
</dbReference>
<protein>
    <recommendedName>
        <fullName evidence="8">tRNA-specific adenosine deaminase</fullName>
        <ecNumber evidence="8">3.5.4.33</ecNumber>
    </recommendedName>
</protein>
<feature type="active site" description="Proton donor" evidence="8">
    <location>
        <position position="56"/>
    </location>
</feature>
<keyword evidence="5 8" id="KW-0378">Hydrolase</keyword>
<organism evidence="10 11">
    <name type="scientific">Candidatus Avisuccinivibrio stercorigallinarum</name>
    <dbReference type="NCBI Taxonomy" id="2840704"/>
    <lineage>
        <taxon>Bacteria</taxon>
        <taxon>Pseudomonadati</taxon>
        <taxon>Pseudomonadota</taxon>
        <taxon>Gammaproteobacteria</taxon>
        <taxon>Aeromonadales</taxon>
        <taxon>Succinivibrionaceae</taxon>
        <taxon>Succinivibrionaceae incertae sedis</taxon>
        <taxon>Candidatus Avisuccinivibrio</taxon>
    </lineage>
</organism>
<feature type="binding site" evidence="8">
    <location>
        <position position="84"/>
    </location>
    <ligand>
        <name>Zn(2+)</name>
        <dbReference type="ChEBI" id="CHEBI:29105"/>
        <note>catalytic</note>
    </ligand>
</feature>
<keyword evidence="3 8" id="KW-0819">tRNA processing</keyword>
<name>A0A9D9D8N2_9GAMM</name>
<evidence type="ECO:0000256" key="7">
    <source>
        <dbReference type="ARBA" id="ARBA00048045"/>
    </source>
</evidence>
<dbReference type="InterPro" id="IPR028883">
    <property type="entry name" value="tRNA_aden_deaminase"/>
</dbReference>
<dbReference type="EMBL" id="JADINH010000034">
    <property type="protein sequence ID" value="MBO8415159.1"/>
    <property type="molecule type" value="Genomic_DNA"/>
</dbReference>
<dbReference type="PROSITE" id="PS51747">
    <property type="entry name" value="CYT_DCMP_DEAMINASES_2"/>
    <property type="match status" value="1"/>
</dbReference>
<comment type="caution">
    <text evidence="10">The sequence shown here is derived from an EMBL/GenBank/DDBJ whole genome shotgun (WGS) entry which is preliminary data.</text>
</comment>
<dbReference type="AlphaFoldDB" id="A0A9D9D8N2"/>
<feature type="domain" description="CMP/dCMP-type deaminase" evidence="9">
    <location>
        <begin position="2"/>
        <end position="130"/>
    </location>
</feature>
<dbReference type="Gene3D" id="3.40.140.10">
    <property type="entry name" value="Cytidine Deaminase, domain 2"/>
    <property type="match status" value="1"/>
</dbReference>
<dbReference type="PANTHER" id="PTHR11079">
    <property type="entry name" value="CYTOSINE DEAMINASE FAMILY MEMBER"/>
    <property type="match status" value="1"/>
</dbReference>
<evidence type="ECO:0000256" key="4">
    <source>
        <dbReference type="ARBA" id="ARBA00022723"/>
    </source>
</evidence>
<evidence type="ECO:0000259" key="9">
    <source>
        <dbReference type="PROSITE" id="PS51747"/>
    </source>
</evidence>
<dbReference type="GO" id="GO:0052717">
    <property type="term" value="F:tRNA-specific adenosine-34 deaminase activity"/>
    <property type="evidence" value="ECO:0007669"/>
    <property type="project" value="UniProtKB-UniRule"/>
</dbReference>
<dbReference type="PROSITE" id="PS00903">
    <property type="entry name" value="CYT_DCMP_DEAMINASES_1"/>
    <property type="match status" value="1"/>
</dbReference>
<dbReference type="SUPFAM" id="SSF53927">
    <property type="entry name" value="Cytidine deaminase-like"/>
    <property type="match status" value="1"/>
</dbReference>
<evidence type="ECO:0000313" key="10">
    <source>
        <dbReference type="EMBL" id="MBO8415159.1"/>
    </source>
</evidence>
<gene>
    <name evidence="8 10" type="primary">tadA</name>
    <name evidence="10" type="ORF">IAB19_02115</name>
</gene>
<comment type="subunit">
    <text evidence="2 8">Homodimer.</text>
</comment>
<dbReference type="Proteomes" id="UP000823631">
    <property type="component" value="Unassembled WGS sequence"/>
</dbReference>